<feature type="transmembrane region" description="Helical" evidence="8">
    <location>
        <begin position="263"/>
        <end position="288"/>
    </location>
</feature>
<dbReference type="Pfam" id="PF01594">
    <property type="entry name" value="AI-2E_transport"/>
    <property type="match status" value="1"/>
</dbReference>
<proteinExistence type="inferred from homology"/>
<sequence length="370" mass="39867">MNKKRIILAVAVIALLVLFLKYSDSVFSAAALLKNILTPLLLGCAIAYVLNILVSKIEQLPFFKHPGAVLYKVRRPVSILGSIGIIIAIFALIILIVIPQLTEAVGVLVKEIPAAISRLIAWLSSSDRDWPSLEKFLTSLNVNWEQIVQKAASHLTSGLSNIFSSTVYILGSIGSLVVNFVVALIFSIYILAGREKLSAQFQTVAKTYIKEKYYHKIAVVLSTAHDTFTKFIIGQCTEAVIIGCLCTLGMFVLRFPYASMVGALIGATALLPVVGAYLGAGIGAFMIFTVDPLKAVGFLVFIVILQQIEGNLIYPRVVGSSVGLPGIWVLCAVTIGGGLGGIFGMLVAVPITATLYKLLQNDVRRRRAIS</sequence>
<keyword evidence="6 8" id="KW-1133">Transmembrane helix</keyword>
<evidence type="ECO:0000256" key="4">
    <source>
        <dbReference type="ARBA" id="ARBA00022475"/>
    </source>
</evidence>
<protein>
    <submittedName>
        <fullName evidence="9">AI-2E family transporter</fullName>
    </submittedName>
</protein>
<accession>A0ABS8FWB0</accession>
<evidence type="ECO:0000256" key="3">
    <source>
        <dbReference type="ARBA" id="ARBA00022448"/>
    </source>
</evidence>
<feature type="transmembrane region" description="Helical" evidence="8">
    <location>
        <begin position="167"/>
        <end position="192"/>
    </location>
</feature>
<evidence type="ECO:0000313" key="10">
    <source>
        <dbReference type="Proteomes" id="UP001198151"/>
    </source>
</evidence>
<dbReference type="InterPro" id="IPR002549">
    <property type="entry name" value="AI-2E-like"/>
</dbReference>
<evidence type="ECO:0000313" key="9">
    <source>
        <dbReference type="EMBL" id="MCC2254237.1"/>
    </source>
</evidence>
<organism evidence="9 10">
    <name type="scientific">Ruminococcus turbiniformis</name>
    <dbReference type="NCBI Taxonomy" id="2881258"/>
    <lineage>
        <taxon>Bacteria</taxon>
        <taxon>Bacillati</taxon>
        <taxon>Bacillota</taxon>
        <taxon>Clostridia</taxon>
        <taxon>Eubacteriales</taxon>
        <taxon>Oscillospiraceae</taxon>
        <taxon>Ruminococcus</taxon>
    </lineage>
</organism>
<name>A0ABS8FWB0_9FIRM</name>
<keyword evidence="3" id="KW-0813">Transport</keyword>
<evidence type="ECO:0000256" key="7">
    <source>
        <dbReference type="ARBA" id="ARBA00023136"/>
    </source>
</evidence>
<feature type="transmembrane region" description="Helical" evidence="8">
    <location>
        <begin position="77"/>
        <end position="98"/>
    </location>
</feature>
<feature type="transmembrane region" description="Helical" evidence="8">
    <location>
        <begin position="295"/>
        <end position="314"/>
    </location>
</feature>
<evidence type="ECO:0000256" key="6">
    <source>
        <dbReference type="ARBA" id="ARBA00022989"/>
    </source>
</evidence>
<gene>
    <name evidence="9" type="ORF">LKD70_07250</name>
</gene>
<dbReference type="PANTHER" id="PTHR21716">
    <property type="entry name" value="TRANSMEMBRANE PROTEIN"/>
    <property type="match status" value="1"/>
</dbReference>
<keyword evidence="10" id="KW-1185">Reference proteome</keyword>
<dbReference type="PANTHER" id="PTHR21716:SF53">
    <property type="entry name" value="PERMEASE PERM-RELATED"/>
    <property type="match status" value="1"/>
</dbReference>
<keyword evidence="7 8" id="KW-0472">Membrane</keyword>
<dbReference type="Proteomes" id="UP001198151">
    <property type="component" value="Unassembled WGS sequence"/>
</dbReference>
<keyword evidence="4" id="KW-1003">Cell membrane</keyword>
<evidence type="ECO:0000256" key="2">
    <source>
        <dbReference type="ARBA" id="ARBA00009773"/>
    </source>
</evidence>
<feature type="transmembrane region" description="Helical" evidence="8">
    <location>
        <begin position="239"/>
        <end position="257"/>
    </location>
</feature>
<evidence type="ECO:0000256" key="1">
    <source>
        <dbReference type="ARBA" id="ARBA00004651"/>
    </source>
</evidence>
<dbReference type="EMBL" id="JAJEQX010000010">
    <property type="protein sequence ID" value="MCC2254237.1"/>
    <property type="molecule type" value="Genomic_DNA"/>
</dbReference>
<comment type="similarity">
    <text evidence="2">Belongs to the autoinducer-2 exporter (AI-2E) (TC 2.A.86) family.</text>
</comment>
<comment type="subcellular location">
    <subcellularLocation>
        <location evidence="1">Cell membrane</location>
        <topology evidence="1">Multi-pass membrane protein</topology>
    </subcellularLocation>
</comment>
<evidence type="ECO:0000256" key="8">
    <source>
        <dbReference type="SAM" id="Phobius"/>
    </source>
</evidence>
<keyword evidence="5 8" id="KW-0812">Transmembrane</keyword>
<feature type="transmembrane region" description="Helical" evidence="8">
    <location>
        <begin position="326"/>
        <end position="359"/>
    </location>
</feature>
<evidence type="ECO:0000256" key="5">
    <source>
        <dbReference type="ARBA" id="ARBA00022692"/>
    </source>
</evidence>
<feature type="transmembrane region" description="Helical" evidence="8">
    <location>
        <begin position="38"/>
        <end position="57"/>
    </location>
</feature>
<dbReference type="RefSeq" id="WP_227707375.1">
    <property type="nucleotide sequence ID" value="NZ_JAJEQX010000010.1"/>
</dbReference>
<comment type="caution">
    <text evidence="9">The sequence shown here is derived from an EMBL/GenBank/DDBJ whole genome shotgun (WGS) entry which is preliminary data.</text>
</comment>
<reference evidence="9 10" key="1">
    <citation type="submission" date="2021-10" db="EMBL/GenBank/DDBJ databases">
        <title>Anaerobic single-cell dispensing facilitates the cultivation of human gut bacteria.</title>
        <authorList>
            <person name="Afrizal A."/>
        </authorList>
    </citation>
    <scope>NUCLEOTIDE SEQUENCE [LARGE SCALE GENOMIC DNA]</scope>
    <source>
        <strain evidence="9 10">CLA-AA-H200</strain>
    </source>
</reference>